<name>A0A3D9CKI5_9FLAO</name>
<comment type="similarity">
    <text evidence="1">Belongs to the AHA1 family.</text>
</comment>
<protein>
    <submittedName>
        <fullName evidence="3">SRPBCC domain-containing protein</fullName>
    </submittedName>
</protein>
<evidence type="ECO:0000256" key="1">
    <source>
        <dbReference type="ARBA" id="ARBA00006817"/>
    </source>
</evidence>
<dbReference type="InterPro" id="IPR023393">
    <property type="entry name" value="START-like_dom_sf"/>
</dbReference>
<dbReference type="Pfam" id="PF08327">
    <property type="entry name" value="AHSA1"/>
    <property type="match status" value="1"/>
</dbReference>
<dbReference type="SUPFAM" id="SSF55961">
    <property type="entry name" value="Bet v1-like"/>
    <property type="match status" value="1"/>
</dbReference>
<dbReference type="EMBL" id="QNUE01000009">
    <property type="protein sequence ID" value="REC66253.1"/>
    <property type="molecule type" value="Genomic_DNA"/>
</dbReference>
<evidence type="ECO:0000313" key="4">
    <source>
        <dbReference type="Proteomes" id="UP000256769"/>
    </source>
</evidence>
<dbReference type="Proteomes" id="UP000256769">
    <property type="component" value="Unassembled WGS sequence"/>
</dbReference>
<feature type="domain" description="Activator of Hsp90 ATPase homologue 1/2-like C-terminal" evidence="2">
    <location>
        <begin position="13"/>
        <end position="142"/>
    </location>
</feature>
<reference evidence="3 4" key="1">
    <citation type="journal article" date="2007" name="Int. J. Syst. Evol. Microbiol.">
        <title>Chryseobacterium flavum sp. nov., isolated from polluted soil.</title>
        <authorList>
            <person name="Zhou Y."/>
            <person name="Dong J."/>
            <person name="Wang X."/>
            <person name="Huang X."/>
            <person name="Zhang K.Y."/>
            <person name="Zhang Y.Q."/>
            <person name="Guo Y.F."/>
            <person name="Lai R."/>
            <person name="Li W.J."/>
        </authorList>
    </citation>
    <scope>NUCLEOTIDE SEQUENCE [LARGE SCALE GENOMIC DNA]</scope>
    <source>
        <strain evidence="3 4">KCTC 12877</strain>
    </source>
</reference>
<evidence type="ECO:0000259" key="2">
    <source>
        <dbReference type="Pfam" id="PF08327"/>
    </source>
</evidence>
<organism evidence="3 4">
    <name type="scientific">Chryseobacterium flavum</name>
    <dbReference type="NCBI Taxonomy" id="415851"/>
    <lineage>
        <taxon>Bacteria</taxon>
        <taxon>Pseudomonadati</taxon>
        <taxon>Bacteroidota</taxon>
        <taxon>Flavobacteriia</taxon>
        <taxon>Flavobacteriales</taxon>
        <taxon>Weeksellaceae</taxon>
        <taxon>Chryseobacterium group</taxon>
        <taxon>Chryseobacterium</taxon>
    </lineage>
</organism>
<sequence length="145" mass="17188">MNNAPITVQYKINAPAEKVWQALTDKDEMKLWYFDIQDFEPAIGKKFNFYEPGEERKYHHQCEILEILPDRKLKHTWAYPDFSSLKTVVTWELFPDGDHETQVRLTHDGIDNFKELGDNFSEKSFTEGWNTIIGKSLKEYLEKKI</sequence>
<dbReference type="RefSeq" id="WP_115960295.1">
    <property type="nucleotide sequence ID" value="NZ_CBCRVL010000014.1"/>
</dbReference>
<accession>A0A3D9CKI5</accession>
<dbReference type="CDD" id="cd07814">
    <property type="entry name" value="SRPBCC_CalC_Aha1-like"/>
    <property type="match status" value="1"/>
</dbReference>
<dbReference type="OrthoDB" id="2355173at2"/>
<dbReference type="InterPro" id="IPR013538">
    <property type="entry name" value="ASHA1/2-like_C"/>
</dbReference>
<comment type="caution">
    <text evidence="3">The sequence shown here is derived from an EMBL/GenBank/DDBJ whole genome shotgun (WGS) entry which is preliminary data.</text>
</comment>
<proteinExistence type="inferred from homology"/>
<keyword evidence="4" id="KW-1185">Reference proteome</keyword>
<dbReference type="AlphaFoldDB" id="A0A3D9CKI5"/>
<gene>
    <name evidence="3" type="ORF">DRF59_12300</name>
</gene>
<dbReference type="Gene3D" id="3.30.530.20">
    <property type="match status" value="1"/>
</dbReference>
<evidence type="ECO:0000313" key="3">
    <source>
        <dbReference type="EMBL" id="REC66253.1"/>
    </source>
</evidence>